<dbReference type="InterPro" id="IPR012347">
    <property type="entry name" value="Ferritin-like"/>
</dbReference>
<dbReference type="EMBL" id="CP036455">
    <property type="protein sequence ID" value="QBI55701.1"/>
    <property type="molecule type" value="Genomic_DNA"/>
</dbReference>
<dbReference type="RefSeq" id="WP_131099831.1">
    <property type="nucleotide sequence ID" value="NZ_CP036455.1"/>
</dbReference>
<sequence>MTEPVDEDTTRSQTETADDGFDEGGEAAAPARRRRSVPLLIAAPLVLAALIGGYLVGRPAYPVDSSADAGFLRDMSVHHAQAVEMSLIVREEADDEVLRIMATDILRTQQEQIGRMQGWLVQWDLPARGARPAMAWMSGHGGHGSGGQPPERMSGMASEAEMQDLREAEGEDAEILFLQLMIDHHEGGIDMAEAAVDLARNQMVVGFADGMIATQQSEIDAMEGMLRDRGAEVT</sequence>
<dbReference type="OrthoDB" id="26872at2"/>
<feature type="transmembrane region" description="Helical" evidence="2">
    <location>
        <begin position="37"/>
        <end position="56"/>
    </location>
</feature>
<evidence type="ECO:0000256" key="1">
    <source>
        <dbReference type="SAM" id="MobiDB-lite"/>
    </source>
</evidence>
<dbReference type="InterPro" id="IPR005183">
    <property type="entry name" value="DUF305_CopM-like"/>
</dbReference>
<feature type="region of interest" description="Disordered" evidence="1">
    <location>
        <begin position="1"/>
        <end position="30"/>
    </location>
</feature>
<dbReference type="PANTHER" id="PTHR36933">
    <property type="entry name" value="SLL0788 PROTEIN"/>
    <property type="match status" value="1"/>
</dbReference>
<keyword evidence="5" id="KW-1185">Reference proteome</keyword>
<reference evidence="4 5" key="1">
    <citation type="submission" date="2019-02" db="EMBL/GenBank/DDBJ databases">
        <authorList>
            <person name="Khodamoradi S."/>
            <person name="Hahnke R.L."/>
            <person name="Kaempfer P."/>
            <person name="Schumann P."/>
            <person name="Rohde M."/>
            <person name="Steinert M."/>
            <person name="Luzhetskyy A."/>
            <person name="Wink J."/>
            <person name="Ruckert C."/>
        </authorList>
    </citation>
    <scope>NUCLEOTIDE SEQUENCE [LARGE SCALE GENOMIC DNA]</scope>
    <source>
        <strain evidence="4 5">M2</strain>
    </source>
</reference>
<feature type="domain" description="DUF305" evidence="3">
    <location>
        <begin position="68"/>
        <end position="226"/>
    </location>
</feature>
<evidence type="ECO:0000313" key="5">
    <source>
        <dbReference type="Proteomes" id="UP000292235"/>
    </source>
</evidence>
<feature type="compositionally biased region" description="Acidic residues" evidence="1">
    <location>
        <begin position="16"/>
        <end position="25"/>
    </location>
</feature>
<dbReference type="Gene3D" id="1.20.1260.10">
    <property type="match status" value="1"/>
</dbReference>
<dbReference type="Pfam" id="PF03713">
    <property type="entry name" value="DUF305"/>
    <property type="match status" value="1"/>
</dbReference>
<dbReference type="PANTHER" id="PTHR36933:SF1">
    <property type="entry name" value="SLL0788 PROTEIN"/>
    <property type="match status" value="1"/>
</dbReference>
<evidence type="ECO:0000256" key="2">
    <source>
        <dbReference type="SAM" id="Phobius"/>
    </source>
</evidence>
<dbReference type="KEGG" id="strr:EKD16_19690"/>
<accession>A0A4P6Q891</accession>
<gene>
    <name evidence="4" type="ORF">EKD16_19690</name>
</gene>
<keyword evidence="2" id="KW-0472">Membrane</keyword>
<proteinExistence type="predicted"/>
<protein>
    <recommendedName>
        <fullName evidence="3">DUF305 domain-containing protein</fullName>
    </recommendedName>
</protein>
<dbReference type="Proteomes" id="UP000292235">
    <property type="component" value="Chromosome"/>
</dbReference>
<evidence type="ECO:0000313" key="4">
    <source>
        <dbReference type="EMBL" id="QBI55701.1"/>
    </source>
</evidence>
<evidence type="ECO:0000259" key="3">
    <source>
        <dbReference type="Pfam" id="PF03713"/>
    </source>
</evidence>
<keyword evidence="2" id="KW-0812">Transmembrane</keyword>
<name>A0A4P6Q891_9ACTN</name>
<organism evidence="4 5">
    <name type="scientific">Streptomonospora litoralis</name>
    <dbReference type="NCBI Taxonomy" id="2498135"/>
    <lineage>
        <taxon>Bacteria</taxon>
        <taxon>Bacillati</taxon>
        <taxon>Actinomycetota</taxon>
        <taxon>Actinomycetes</taxon>
        <taxon>Streptosporangiales</taxon>
        <taxon>Nocardiopsidaceae</taxon>
        <taxon>Streptomonospora</taxon>
    </lineage>
</organism>
<keyword evidence="2" id="KW-1133">Transmembrane helix</keyword>
<dbReference type="AlphaFoldDB" id="A0A4P6Q891"/>